<proteinExistence type="predicted"/>
<sequence length="426" mass="47063">MEEALYDALTPVLCIPILTAELSALLSKPTAAAGRQEEPENQQREQLLSHAEAFCSSLGRDHPQHEDEEERDKLGGLRQCTWTRLDNVGAGDNERHSAVQVGRRRKRNTQDDHNDDDDDDDDDGHTQIRGLSVSLLYEKDAFHFVIYTASPRSGLSRRSRIAAATDQRSTESREEPAIVLSKSSPAALKSFTKYILEVFALTVIYPFDPWPSLMQSTLENYLTIVCTGLPIDGGSGLQALQDHFSNIIGKIELTIGISHPIAKALKKVQVIIPASAFLTWYQPVEPSGGESRRPTNTFLRWVADLVKAKSGLALPVFFENDGLRTEQHDHSEGDDDNEDNDSPNALAASRDQHGYLTMRISRISTEAYVMSASGLKFKSRAVHAAAMASSDVDKDGENCVCLANRDLLLAIIDAARHDQQRWAGVT</sequence>
<reference evidence="2 3" key="1">
    <citation type="submission" date="2013-03" db="EMBL/GenBank/DDBJ databases">
        <title>The Genome Sequence of Cladophialophora psammophila CBS 110553.</title>
        <authorList>
            <consortium name="The Broad Institute Genomics Platform"/>
            <person name="Cuomo C."/>
            <person name="de Hoog S."/>
            <person name="Gorbushina A."/>
            <person name="Walker B."/>
            <person name="Young S.K."/>
            <person name="Zeng Q."/>
            <person name="Gargeya S."/>
            <person name="Fitzgerald M."/>
            <person name="Haas B."/>
            <person name="Abouelleil A."/>
            <person name="Allen A.W."/>
            <person name="Alvarado L."/>
            <person name="Arachchi H.M."/>
            <person name="Berlin A.M."/>
            <person name="Chapman S.B."/>
            <person name="Gainer-Dewar J."/>
            <person name="Goldberg J."/>
            <person name="Griggs A."/>
            <person name="Gujja S."/>
            <person name="Hansen M."/>
            <person name="Howarth C."/>
            <person name="Imamovic A."/>
            <person name="Ireland A."/>
            <person name="Larimer J."/>
            <person name="McCowan C."/>
            <person name="Murphy C."/>
            <person name="Pearson M."/>
            <person name="Poon T.W."/>
            <person name="Priest M."/>
            <person name="Roberts A."/>
            <person name="Saif S."/>
            <person name="Shea T."/>
            <person name="Sisk P."/>
            <person name="Sykes S."/>
            <person name="Wortman J."/>
            <person name="Nusbaum C."/>
            <person name="Birren B."/>
        </authorList>
    </citation>
    <scope>NUCLEOTIDE SEQUENCE [LARGE SCALE GENOMIC DNA]</scope>
    <source>
        <strain evidence="2 3">CBS 110553</strain>
    </source>
</reference>
<dbReference type="GeneID" id="19198118"/>
<gene>
    <name evidence="2" type="ORF">A1O5_13436</name>
</gene>
<dbReference type="eggNOG" id="ENOG502RMSU">
    <property type="taxonomic scope" value="Eukaryota"/>
</dbReference>
<evidence type="ECO:0000256" key="1">
    <source>
        <dbReference type="SAM" id="MobiDB-lite"/>
    </source>
</evidence>
<feature type="region of interest" description="Disordered" evidence="1">
    <location>
        <begin position="87"/>
        <end position="125"/>
    </location>
</feature>
<organism evidence="2 3">
    <name type="scientific">Cladophialophora psammophila CBS 110553</name>
    <dbReference type="NCBI Taxonomy" id="1182543"/>
    <lineage>
        <taxon>Eukaryota</taxon>
        <taxon>Fungi</taxon>
        <taxon>Dikarya</taxon>
        <taxon>Ascomycota</taxon>
        <taxon>Pezizomycotina</taxon>
        <taxon>Eurotiomycetes</taxon>
        <taxon>Chaetothyriomycetidae</taxon>
        <taxon>Chaetothyriales</taxon>
        <taxon>Herpotrichiellaceae</taxon>
        <taxon>Cladophialophora</taxon>
    </lineage>
</organism>
<dbReference type="HOGENOM" id="CLU_644047_0_0_1"/>
<dbReference type="EMBL" id="AMGX01000057">
    <property type="protein sequence ID" value="EXJ53314.1"/>
    <property type="molecule type" value="Genomic_DNA"/>
</dbReference>
<evidence type="ECO:0000313" key="3">
    <source>
        <dbReference type="Proteomes" id="UP000019471"/>
    </source>
</evidence>
<dbReference type="OrthoDB" id="8864979at2759"/>
<dbReference type="AlphaFoldDB" id="W9W412"/>
<accession>W9W412</accession>
<evidence type="ECO:0000313" key="2">
    <source>
        <dbReference type="EMBL" id="EXJ53314.1"/>
    </source>
</evidence>
<feature type="compositionally biased region" description="Acidic residues" evidence="1">
    <location>
        <begin position="113"/>
        <end position="123"/>
    </location>
</feature>
<comment type="caution">
    <text evidence="2">The sequence shown here is derived from an EMBL/GenBank/DDBJ whole genome shotgun (WGS) entry which is preliminary data.</text>
</comment>
<name>W9W412_9EURO</name>
<dbReference type="RefSeq" id="XP_007752191.1">
    <property type="nucleotide sequence ID" value="XM_007754001.1"/>
</dbReference>
<dbReference type="Pfam" id="PF13092">
    <property type="entry name" value="CENP-L"/>
    <property type="match status" value="1"/>
</dbReference>
<feature type="compositionally biased region" description="Acidic residues" evidence="1">
    <location>
        <begin position="332"/>
        <end position="341"/>
    </location>
</feature>
<dbReference type="Proteomes" id="UP000019471">
    <property type="component" value="Unassembled WGS sequence"/>
</dbReference>
<feature type="region of interest" description="Disordered" evidence="1">
    <location>
        <begin position="326"/>
        <end position="348"/>
    </location>
</feature>
<dbReference type="InterPro" id="IPR025204">
    <property type="entry name" value="CENP-L"/>
</dbReference>
<keyword evidence="3" id="KW-1185">Reference proteome</keyword>
<protein>
    <submittedName>
        <fullName evidence="2">Uncharacterized protein</fullName>
    </submittedName>
</protein>